<gene>
    <name evidence="2" type="ORF">AB0I59_00235</name>
</gene>
<organism evidence="2 3">
    <name type="scientific">Microtetraspora glauca</name>
    <dbReference type="NCBI Taxonomy" id="1996"/>
    <lineage>
        <taxon>Bacteria</taxon>
        <taxon>Bacillati</taxon>
        <taxon>Actinomycetota</taxon>
        <taxon>Actinomycetes</taxon>
        <taxon>Streptosporangiales</taxon>
        <taxon>Streptosporangiaceae</taxon>
        <taxon>Microtetraspora</taxon>
    </lineage>
</organism>
<evidence type="ECO:0000313" key="3">
    <source>
        <dbReference type="Proteomes" id="UP001551675"/>
    </source>
</evidence>
<dbReference type="InterPro" id="IPR019662">
    <property type="entry name" value="DUF2516"/>
</dbReference>
<proteinExistence type="predicted"/>
<keyword evidence="1" id="KW-0812">Transmembrane</keyword>
<dbReference type="Proteomes" id="UP001551675">
    <property type="component" value="Unassembled WGS sequence"/>
</dbReference>
<feature type="transmembrane region" description="Helical" evidence="1">
    <location>
        <begin position="12"/>
        <end position="29"/>
    </location>
</feature>
<comment type="caution">
    <text evidence="2">The sequence shown here is derived from an EMBL/GenBank/DDBJ whole genome shotgun (WGS) entry which is preliminary data.</text>
</comment>
<keyword evidence="3" id="KW-1185">Reference proteome</keyword>
<dbReference type="EMBL" id="JBFALK010000001">
    <property type="protein sequence ID" value="MEV0967030.1"/>
    <property type="molecule type" value="Genomic_DNA"/>
</dbReference>
<sequence length="113" mass="12102">MIGPVNNILTLIFWLLSVGAFILSVWALIHAIRIPARAFPAASKQTKQLWLIILGLATLFTFAPAVNYMGMGMGMPGLLTILSVIASGIYLADVKPAVSQYRGGGNQGPYGPW</sequence>
<evidence type="ECO:0000256" key="1">
    <source>
        <dbReference type="SAM" id="Phobius"/>
    </source>
</evidence>
<name>A0ABV3G5X3_MICGL</name>
<dbReference type="RefSeq" id="WP_061253142.1">
    <property type="nucleotide sequence ID" value="NZ_JBFALK010000001.1"/>
</dbReference>
<accession>A0ABV3G5X3</accession>
<evidence type="ECO:0000313" key="2">
    <source>
        <dbReference type="EMBL" id="MEV0967030.1"/>
    </source>
</evidence>
<feature type="transmembrane region" description="Helical" evidence="1">
    <location>
        <begin position="75"/>
        <end position="92"/>
    </location>
</feature>
<dbReference type="Pfam" id="PF10724">
    <property type="entry name" value="DUF2516"/>
    <property type="match status" value="1"/>
</dbReference>
<keyword evidence="1" id="KW-0472">Membrane</keyword>
<reference evidence="2 3" key="1">
    <citation type="submission" date="2024-06" db="EMBL/GenBank/DDBJ databases">
        <title>The Natural Products Discovery Center: Release of the First 8490 Sequenced Strains for Exploring Actinobacteria Biosynthetic Diversity.</title>
        <authorList>
            <person name="Kalkreuter E."/>
            <person name="Kautsar S.A."/>
            <person name="Yang D."/>
            <person name="Bader C.D."/>
            <person name="Teijaro C.N."/>
            <person name="Fluegel L."/>
            <person name="Davis C.M."/>
            <person name="Simpson J.R."/>
            <person name="Lauterbach L."/>
            <person name="Steele A.D."/>
            <person name="Gui C."/>
            <person name="Meng S."/>
            <person name="Li G."/>
            <person name="Viehrig K."/>
            <person name="Ye F."/>
            <person name="Su P."/>
            <person name="Kiefer A.F."/>
            <person name="Nichols A."/>
            <person name="Cepeda A.J."/>
            <person name="Yan W."/>
            <person name="Fan B."/>
            <person name="Jiang Y."/>
            <person name="Adhikari A."/>
            <person name="Zheng C.-J."/>
            <person name="Schuster L."/>
            <person name="Cowan T.M."/>
            <person name="Smanski M.J."/>
            <person name="Chevrette M.G."/>
            <person name="De Carvalho L.P.S."/>
            <person name="Shen B."/>
        </authorList>
    </citation>
    <scope>NUCLEOTIDE SEQUENCE [LARGE SCALE GENOMIC DNA]</scope>
    <source>
        <strain evidence="2 3">NPDC050100</strain>
    </source>
</reference>
<protein>
    <submittedName>
        <fullName evidence="2">DUF2516 family protein</fullName>
    </submittedName>
</protein>
<feature type="transmembrane region" description="Helical" evidence="1">
    <location>
        <begin position="49"/>
        <end position="69"/>
    </location>
</feature>
<keyword evidence="1" id="KW-1133">Transmembrane helix</keyword>